<accession>A0A931ARS9</accession>
<dbReference type="PANTHER" id="PTHR11575">
    <property type="entry name" value="5'-NUCLEOTIDASE-RELATED"/>
    <property type="match status" value="1"/>
</dbReference>
<dbReference type="SUPFAM" id="SSF55816">
    <property type="entry name" value="5'-nucleotidase (syn. UDP-sugar hydrolase), C-terminal domain"/>
    <property type="match status" value="1"/>
</dbReference>
<dbReference type="AlphaFoldDB" id="A0A931ARS9"/>
<dbReference type="PRINTS" id="PR01607">
    <property type="entry name" value="APYRASEFAMLY"/>
</dbReference>
<dbReference type="InterPro" id="IPR006179">
    <property type="entry name" value="5_nucleotidase/apyrase"/>
</dbReference>
<feature type="signal peptide" evidence="1">
    <location>
        <begin position="1"/>
        <end position="26"/>
    </location>
</feature>
<keyword evidence="4" id="KW-1185">Reference proteome</keyword>
<name>A0A931ARS9_9FIRM</name>
<evidence type="ECO:0000259" key="2">
    <source>
        <dbReference type="Pfam" id="PF02872"/>
    </source>
</evidence>
<evidence type="ECO:0000256" key="1">
    <source>
        <dbReference type="SAM" id="SignalP"/>
    </source>
</evidence>
<dbReference type="Gene3D" id="3.90.780.10">
    <property type="entry name" value="5'-Nucleotidase, C-terminal domain"/>
    <property type="match status" value="1"/>
</dbReference>
<dbReference type="InterPro" id="IPR008334">
    <property type="entry name" value="5'-Nucleotdase_C"/>
</dbReference>
<evidence type="ECO:0000313" key="3">
    <source>
        <dbReference type="EMBL" id="MBF8437782.1"/>
    </source>
</evidence>
<comment type="caution">
    <text evidence="3">The sequence shown here is derived from an EMBL/GenBank/DDBJ whole genome shotgun (WGS) entry which is preliminary data.</text>
</comment>
<dbReference type="PANTHER" id="PTHR11575:SF24">
    <property type="entry name" value="5'-NUCLEOTIDASE"/>
    <property type="match status" value="1"/>
</dbReference>
<dbReference type="Pfam" id="PF02872">
    <property type="entry name" value="5_nucleotid_C"/>
    <property type="match status" value="1"/>
</dbReference>
<sequence>MRKRNLGIIVVALVLAFVFTVGQAQALDTEIGETEILLVGAREHVRTNETNLANMITDMMRDLTGADIAITNGGGIRDSVDVGPITLEDALDIHPFENVIVTQELTGEQLWAALENGVSQFPEHDGRFLQVSGIRFAFDPAEPSGERVQWVHFDGEDLDMDATYVVATNDFMASGGDEFDMLEEAGVLEEFVALDEALIDHFQENSPVQPRVTGRITILE</sequence>
<dbReference type="EMBL" id="JADPIE010000007">
    <property type="protein sequence ID" value="MBF8437782.1"/>
    <property type="molecule type" value="Genomic_DNA"/>
</dbReference>
<evidence type="ECO:0000313" key="4">
    <source>
        <dbReference type="Proteomes" id="UP000621436"/>
    </source>
</evidence>
<gene>
    <name evidence="3" type="ORF">I0Q91_11860</name>
</gene>
<dbReference type="Proteomes" id="UP000621436">
    <property type="component" value="Unassembled WGS sequence"/>
</dbReference>
<dbReference type="RefSeq" id="WP_270454796.1">
    <property type="nucleotide sequence ID" value="NZ_JADPIE010000007.1"/>
</dbReference>
<proteinExistence type="predicted"/>
<keyword evidence="1" id="KW-0732">Signal</keyword>
<feature type="chain" id="PRO_5037267017" evidence="1">
    <location>
        <begin position="27"/>
        <end position="220"/>
    </location>
</feature>
<organism evidence="3 4">
    <name type="scientific">Halonatronomonas betaini</name>
    <dbReference type="NCBI Taxonomy" id="2778430"/>
    <lineage>
        <taxon>Bacteria</taxon>
        <taxon>Bacillati</taxon>
        <taxon>Bacillota</taxon>
        <taxon>Clostridia</taxon>
        <taxon>Halanaerobiales</taxon>
        <taxon>Halarsenatibacteraceae</taxon>
        <taxon>Halonatronomonas</taxon>
    </lineage>
</organism>
<dbReference type="InterPro" id="IPR036907">
    <property type="entry name" value="5'-Nucleotdase_C_sf"/>
</dbReference>
<dbReference type="GO" id="GO:0016787">
    <property type="term" value="F:hydrolase activity"/>
    <property type="evidence" value="ECO:0007669"/>
    <property type="project" value="InterPro"/>
</dbReference>
<feature type="domain" description="5'-Nucleotidase C-terminal" evidence="2">
    <location>
        <begin position="31"/>
        <end position="184"/>
    </location>
</feature>
<protein>
    <submittedName>
        <fullName evidence="3">5'-nucleotidase C-terminal domain-containing protein</fullName>
    </submittedName>
</protein>
<reference evidence="3" key="1">
    <citation type="submission" date="2020-11" db="EMBL/GenBank/DDBJ databases">
        <title>Halonatronomonas betainensis gen. nov., sp. nov. a novel haloalkaliphilic representative of the family Halanaerobiacae capable of betaine degradation.</title>
        <authorList>
            <person name="Boltyanskaya Y."/>
            <person name="Kevbrin V."/>
            <person name="Detkova E."/>
            <person name="Grouzdev D.S."/>
            <person name="Koziaeva V."/>
            <person name="Zhilina T."/>
        </authorList>
    </citation>
    <scope>NUCLEOTIDE SEQUENCE</scope>
    <source>
        <strain evidence="3">Z-7014</strain>
    </source>
</reference>
<dbReference type="GO" id="GO:0009166">
    <property type="term" value="P:nucleotide catabolic process"/>
    <property type="evidence" value="ECO:0007669"/>
    <property type="project" value="InterPro"/>
</dbReference>